<feature type="non-terminal residue" evidence="2">
    <location>
        <position position="1"/>
    </location>
</feature>
<proteinExistence type="predicted"/>
<dbReference type="EMBL" id="CADCTC010000149">
    <property type="protein sequence ID" value="CAA9258844.1"/>
    <property type="molecule type" value="Genomic_DNA"/>
</dbReference>
<name>A0A6J4ITB2_9CHLR</name>
<feature type="compositionally biased region" description="Basic residues" evidence="1">
    <location>
        <begin position="35"/>
        <end position="49"/>
    </location>
</feature>
<feature type="compositionally biased region" description="Low complexity" evidence="1">
    <location>
        <begin position="82"/>
        <end position="108"/>
    </location>
</feature>
<gene>
    <name evidence="2" type="ORF">AVDCRST_MAG77-2578</name>
</gene>
<sequence>ASTSPTALTPIPHHWVQRPRNRRLRGRHAASFPLPRKRPQHRRTGRRHGPLLARGPDNSASFIPAADPRRCPSGRLRYLARLRPPGAPPLARLDGCRRAPGGPLLAGAPPRPPTRDLSADRALPGDRASADRSHPRPRPGGATPHVPDSCRAARDRCLPHASRPQRHLAPRPPPRSAPCL</sequence>
<organism evidence="2">
    <name type="scientific">uncultured Chloroflexota bacterium</name>
    <dbReference type="NCBI Taxonomy" id="166587"/>
    <lineage>
        <taxon>Bacteria</taxon>
        <taxon>Bacillati</taxon>
        <taxon>Chloroflexota</taxon>
        <taxon>environmental samples</taxon>
    </lineage>
</organism>
<feature type="compositionally biased region" description="Basic residues" evidence="1">
    <location>
        <begin position="15"/>
        <end position="28"/>
    </location>
</feature>
<feature type="region of interest" description="Disordered" evidence="1">
    <location>
        <begin position="1"/>
        <end position="70"/>
    </location>
</feature>
<feature type="region of interest" description="Disordered" evidence="1">
    <location>
        <begin position="82"/>
        <end position="180"/>
    </location>
</feature>
<protein>
    <submittedName>
        <fullName evidence="2">Uncharacterized protein</fullName>
    </submittedName>
</protein>
<evidence type="ECO:0000256" key="1">
    <source>
        <dbReference type="SAM" id="MobiDB-lite"/>
    </source>
</evidence>
<accession>A0A6J4ITB2</accession>
<evidence type="ECO:0000313" key="2">
    <source>
        <dbReference type="EMBL" id="CAA9258844.1"/>
    </source>
</evidence>
<reference evidence="2" key="1">
    <citation type="submission" date="2020-02" db="EMBL/GenBank/DDBJ databases">
        <authorList>
            <person name="Meier V. D."/>
        </authorList>
    </citation>
    <scope>NUCLEOTIDE SEQUENCE</scope>
    <source>
        <strain evidence="2">AVDCRST_MAG77</strain>
    </source>
</reference>
<dbReference type="AlphaFoldDB" id="A0A6J4ITB2"/>
<feature type="non-terminal residue" evidence="2">
    <location>
        <position position="180"/>
    </location>
</feature>
<feature type="compositionally biased region" description="Pro residues" evidence="1">
    <location>
        <begin position="170"/>
        <end position="180"/>
    </location>
</feature>